<evidence type="ECO:0000256" key="3">
    <source>
        <dbReference type="PIRSR" id="PIRSR015753-3"/>
    </source>
</evidence>
<sequence length="319" mass="37063">MGLLIDGRWHDQWYENGKDGTFKRENAQRRNQLPAPEAGRYHLYVSLACPWAHRTLILRALKGLEPLIDVSVVSWLMQDNGWTFDQQQGSSGDHLDALQYLHQRYTQDDPHYTGRVTVPVLWDKQEKRIVNNESSEIIRIFNSAFNELTGNTLDLYPEALRPTIEALNERIYPAVNNGVYRAGFATTQDAYEAAFDDVFNELDYLEDLLSRNRYLAGEYLTEADVRLFTTLVRFDAVYHGHFKCNLRRLSDYHNLSNWLRELYQWPGVEGTVDMEHIQKHYYMSHKTINPTGIVPKGPLQDFNGAHDRERLSGKGIWQA</sequence>
<dbReference type="FunFam" id="3.40.30.10:FF:000058">
    <property type="entry name" value="Glutathione S-transferase, omega"/>
    <property type="match status" value="1"/>
</dbReference>
<dbReference type="GO" id="GO:0004364">
    <property type="term" value="F:glutathione transferase activity"/>
    <property type="evidence" value="ECO:0007669"/>
    <property type="project" value="InterPro"/>
</dbReference>
<dbReference type="AlphaFoldDB" id="A0AAU8RR86"/>
<dbReference type="Proteomes" id="UP000033260">
    <property type="component" value="Chromosome"/>
</dbReference>
<dbReference type="SUPFAM" id="SSF52833">
    <property type="entry name" value="Thioredoxin-like"/>
    <property type="match status" value="1"/>
</dbReference>
<protein>
    <submittedName>
        <fullName evidence="5">Glutathionyl-hydroquinone reductase YqjG</fullName>
    </submittedName>
</protein>
<organism evidence="5 6">
    <name type="scientific">Pseudomonas putida S13.1.2</name>
    <dbReference type="NCBI Taxonomy" id="1384061"/>
    <lineage>
        <taxon>Bacteria</taxon>
        <taxon>Pseudomonadati</taxon>
        <taxon>Pseudomonadota</taxon>
        <taxon>Gammaproteobacteria</taxon>
        <taxon>Pseudomonadales</taxon>
        <taxon>Pseudomonadaceae</taxon>
        <taxon>Pseudomonas</taxon>
    </lineage>
</organism>
<feature type="binding site" evidence="2">
    <location>
        <position position="82"/>
    </location>
    <ligand>
        <name>glutathione</name>
        <dbReference type="ChEBI" id="CHEBI:57925"/>
    </ligand>
</feature>
<reference evidence="5 6" key="1">
    <citation type="submission" date="2015-02" db="EMBL/GenBank/DDBJ databases">
        <title>Complete Genome Sequencing of Pseudomonas putida S13.1.2.</title>
        <authorList>
            <person name="Chong T.M."/>
            <person name="Chan K.G."/>
            <person name="Dessaux Y."/>
        </authorList>
    </citation>
    <scope>NUCLEOTIDE SEQUENCE [LARGE SCALE GENOMIC DNA]</scope>
    <source>
        <strain evidence="5 6">S13.1.2</strain>
    </source>
</reference>
<dbReference type="PANTHER" id="PTHR32419:SF6">
    <property type="entry name" value="GLUTATHIONE S-TRANSFERASE OMEGA-LIKE 1-RELATED"/>
    <property type="match status" value="1"/>
</dbReference>
<dbReference type="RefSeq" id="WP_019473858.1">
    <property type="nucleotide sequence ID" value="NZ_CP010979.1"/>
</dbReference>
<dbReference type="Pfam" id="PF13410">
    <property type="entry name" value="GST_C_2"/>
    <property type="match status" value="1"/>
</dbReference>
<dbReference type="PIRSF" id="PIRSF015753">
    <property type="entry name" value="GST"/>
    <property type="match status" value="1"/>
</dbReference>
<dbReference type="InterPro" id="IPR016639">
    <property type="entry name" value="GST_Omega/GSH"/>
</dbReference>
<dbReference type="InterPro" id="IPR036282">
    <property type="entry name" value="Glutathione-S-Trfase_C_sf"/>
</dbReference>
<evidence type="ECO:0000313" key="5">
    <source>
        <dbReference type="EMBL" id="AJQ46181.1"/>
    </source>
</evidence>
<evidence type="ECO:0000313" key="6">
    <source>
        <dbReference type="Proteomes" id="UP000033260"/>
    </source>
</evidence>
<feature type="binding site" evidence="2">
    <location>
        <begin position="115"/>
        <end position="118"/>
    </location>
    <ligand>
        <name>glutathione</name>
        <dbReference type="ChEBI" id="CHEBI:57925"/>
    </ligand>
</feature>
<dbReference type="Gene3D" id="1.20.1050.10">
    <property type="match status" value="1"/>
</dbReference>
<dbReference type="InterPro" id="IPR010987">
    <property type="entry name" value="Glutathione-S-Trfase_C-like"/>
</dbReference>
<feature type="active site" description="Nucleophile" evidence="1">
    <location>
        <position position="49"/>
    </location>
</feature>
<dbReference type="PROSITE" id="PS50405">
    <property type="entry name" value="GST_CTER"/>
    <property type="match status" value="1"/>
</dbReference>
<evidence type="ECO:0000259" key="4">
    <source>
        <dbReference type="PROSITE" id="PS50405"/>
    </source>
</evidence>
<accession>A0AAU8RR86</accession>
<feature type="binding site" evidence="2">
    <location>
        <begin position="133"/>
        <end position="134"/>
    </location>
    <ligand>
        <name>glutathione</name>
        <dbReference type="ChEBI" id="CHEBI:57925"/>
    </ligand>
</feature>
<dbReference type="SFLD" id="SFLDG01206">
    <property type="entry name" value="Xi.1"/>
    <property type="match status" value="1"/>
</dbReference>
<feature type="domain" description="GST C-terminal" evidence="4">
    <location>
        <begin position="157"/>
        <end position="281"/>
    </location>
</feature>
<dbReference type="SFLD" id="SFLDG01148">
    <property type="entry name" value="Xi_(cytGST)"/>
    <property type="match status" value="1"/>
</dbReference>
<dbReference type="Pfam" id="PF13409">
    <property type="entry name" value="GST_N_2"/>
    <property type="match status" value="1"/>
</dbReference>
<evidence type="ECO:0000256" key="1">
    <source>
        <dbReference type="PIRSR" id="PIRSR015753-1"/>
    </source>
</evidence>
<dbReference type="InterPro" id="IPR004045">
    <property type="entry name" value="Glutathione_S-Trfase_N"/>
</dbReference>
<dbReference type="EMBL" id="CP010979">
    <property type="protein sequence ID" value="AJQ46181.1"/>
    <property type="molecule type" value="Genomic_DNA"/>
</dbReference>
<dbReference type="InterPro" id="IPR047047">
    <property type="entry name" value="GST_Omega-like_C"/>
</dbReference>
<gene>
    <name evidence="5" type="ORF">N805_02610</name>
</gene>
<dbReference type="SUPFAM" id="SSF47616">
    <property type="entry name" value="GST C-terminal domain-like"/>
    <property type="match status" value="1"/>
</dbReference>
<proteinExistence type="predicted"/>
<dbReference type="GO" id="GO:0005737">
    <property type="term" value="C:cytoplasm"/>
    <property type="evidence" value="ECO:0007669"/>
    <property type="project" value="TreeGrafter"/>
</dbReference>
<dbReference type="Gene3D" id="3.40.30.10">
    <property type="entry name" value="Glutaredoxin"/>
    <property type="match status" value="1"/>
</dbReference>
<feature type="site" description="Lowers pKa of active site Cys" evidence="3">
    <location>
        <position position="238"/>
    </location>
</feature>
<dbReference type="InterPro" id="IPR036249">
    <property type="entry name" value="Thioredoxin-like_sf"/>
</dbReference>
<dbReference type="InterPro" id="IPR040079">
    <property type="entry name" value="Glutathione_S-Trfase"/>
</dbReference>
<dbReference type="SFLD" id="SFLDS00019">
    <property type="entry name" value="Glutathione_Transferase_(cytos"/>
    <property type="match status" value="1"/>
</dbReference>
<evidence type="ECO:0000256" key="2">
    <source>
        <dbReference type="PIRSR" id="PIRSR015753-2"/>
    </source>
</evidence>
<dbReference type="PANTHER" id="PTHR32419">
    <property type="entry name" value="GLUTATHIONYL-HYDROQUINONE REDUCTASE"/>
    <property type="match status" value="1"/>
</dbReference>
<feature type="active site" description="Proton donor/acceptor" evidence="1">
    <location>
        <position position="180"/>
    </location>
</feature>
<dbReference type="CDD" id="cd03190">
    <property type="entry name" value="GST_C_Omega_like"/>
    <property type="match status" value="1"/>
</dbReference>
<feature type="site" description="Lowers pKa of active site Cys" evidence="3">
    <location>
        <position position="281"/>
    </location>
</feature>
<name>A0AAU8RR86_PSEPU</name>